<organism evidence="1 2">
    <name type="scientific">Telluria antibiotica</name>
    <dbReference type="NCBI Taxonomy" id="2717319"/>
    <lineage>
        <taxon>Bacteria</taxon>
        <taxon>Pseudomonadati</taxon>
        <taxon>Pseudomonadota</taxon>
        <taxon>Betaproteobacteria</taxon>
        <taxon>Burkholderiales</taxon>
        <taxon>Oxalobacteraceae</taxon>
        <taxon>Telluria group</taxon>
        <taxon>Telluria</taxon>
    </lineage>
</organism>
<keyword evidence="2" id="KW-1185">Reference proteome</keyword>
<dbReference type="RefSeq" id="WP_166861318.1">
    <property type="nucleotide sequence ID" value="NZ_JAAQOM010000012.1"/>
</dbReference>
<name>A0ABX0PIF4_9BURK</name>
<proteinExistence type="predicted"/>
<reference evidence="1 2" key="1">
    <citation type="submission" date="2020-03" db="EMBL/GenBank/DDBJ databases">
        <title>Genome sequence of strain Massilia sp. TW-1.</title>
        <authorList>
            <person name="Chaudhary D.K."/>
        </authorList>
    </citation>
    <scope>NUCLEOTIDE SEQUENCE [LARGE SCALE GENOMIC DNA]</scope>
    <source>
        <strain evidence="1 2">TW-1</strain>
    </source>
</reference>
<accession>A0ABX0PIF4</accession>
<evidence type="ECO:0000313" key="1">
    <source>
        <dbReference type="EMBL" id="NIA55765.1"/>
    </source>
</evidence>
<comment type="caution">
    <text evidence="1">The sequence shown here is derived from an EMBL/GenBank/DDBJ whole genome shotgun (WGS) entry which is preliminary data.</text>
</comment>
<dbReference type="EMBL" id="JAAQOM010000012">
    <property type="protein sequence ID" value="NIA55765.1"/>
    <property type="molecule type" value="Genomic_DNA"/>
</dbReference>
<sequence>MAEIEAEQRRLCGLRCDLDPRDAWQIAAVLVVRAPLTRIFMLPRERL</sequence>
<gene>
    <name evidence="1" type="ORF">HAV22_19200</name>
</gene>
<evidence type="ECO:0000313" key="2">
    <source>
        <dbReference type="Proteomes" id="UP000716322"/>
    </source>
</evidence>
<protein>
    <submittedName>
        <fullName evidence="1">Uncharacterized protein</fullName>
    </submittedName>
</protein>
<dbReference type="Proteomes" id="UP000716322">
    <property type="component" value="Unassembled WGS sequence"/>
</dbReference>